<dbReference type="AlphaFoldDB" id="A0A9P6AYG6"/>
<accession>A0A9P6AYG6</accession>
<evidence type="ECO:0000313" key="3">
    <source>
        <dbReference type="Proteomes" id="UP000886523"/>
    </source>
</evidence>
<organism evidence="2 3">
    <name type="scientific">Hydnum rufescens UP504</name>
    <dbReference type="NCBI Taxonomy" id="1448309"/>
    <lineage>
        <taxon>Eukaryota</taxon>
        <taxon>Fungi</taxon>
        <taxon>Dikarya</taxon>
        <taxon>Basidiomycota</taxon>
        <taxon>Agaricomycotina</taxon>
        <taxon>Agaricomycetes</taxon>
        <taxon>Cantharellales</taxon>
        <taxon>Hydnaceae</taxon>
        <taxon>Hydnum</taxon>
    </lineage>
</organism>
<dbReference type="GO" id="GO:0016829">
    <property type="term" value="F:lyase activity"/>
    <property type="evidence" value="ECO:0007669"/>
    <property type="project" value="UniProtKB-KW"/>
</dbReference>
<keyword evidence="3" id="KW-1185">Reference proteome</keyword>
<name>A0A9P6AYG6_9AGAM</name>
<dbReference type="EMBL" id="MU128964">
    <property type="protein sequence ID" value="KAF9514124.1"/>
    <property type="molecule type" value="Genomic_DNA"/>
</dbReference>
<gene>
    <name evidence="2" type="ORF">BS47DRAFT_1485239</name>
</gene>
<feature type="compositionally biased region" description="Low complexity" evidence="1">
    <location>
        <begin position="57"/>
        <end position="71"/>
    </location>
</feature>
<protein>
    <submittedName>
        <fullName evidence="2">Polysaccharide lyase family 8 protein</fullName>
    </submittedName>
</protein>
<evidence type="ECO:0000256" key="1">
    <source>
        <dbReference type="SAM" id="MobiDB-lite"/>
    </source>
</evidence>
<dbReference type="Proteomes" id="UP000886523">
    <property type="component" value="Unassembled WGS sequence"/>
</dbReference>
<feature type="region of interest" description="Disordered" evidence="1">
    <location>
        <begin position="45"/>
        <end position="71"/>
    </location>
</feature>
<sequence>MHDPPFETLTSAMDCCFPNNYANINCLNSGAFTCPCGTSVRDSKKQWPTIDPRWPGSPSSSTCTRSTHTSHTSQLSNCTHFTTRSFSTFAYTVRSAHDEVLAQGSIRTDGIRPDRAFPTIAASSTMRPLLRGLIRMAECDPSSLSASWAVVGNAVTAILHWDLVVIVTFHVGIAELKRSNTLDW</sequence>
<keyword evidence="2" id="KW-0456">Lyase</keyword>
<reference evidence="2" key="1">
    <citation type="journal article" date="2020" name="Nat. Commun.">
        <title>Large-scale genome sequencing of mycorrhizal fungi provides insights into the early evolution of symbiotic traits.</title>
        <authorList>
            <person name="Miyauchi S."/>
            <person name="Kiss E."/>
            <person name="Kuo A."/>
            <person name="Drula E."/>
            <person name="Kohler A."/>
            <person name="Sanchez-Garcia M."/>
            <person name="Morin E."/>
            <person name="Andreopoulos B."/>
            <person name="Barry K.W."/>
            <person name="Bonito G."/>
            <person name="Buee M."/>
            <person name="Carver A."/>
            <person name="Chen C."/>
            <person name="Cichocki N."/>
            <person name="Clum A."/>
            <person name="Culley D."/>
            <person name="Crous P.W."/>
            <person name="Fauchery L."/>
            <person name="Girlanda M."/>
            <person name="Hayes R.D."/>
            <person name="Keri Z."/>
            <person name="LaButti K."/>
            <person name="Lipzen A."/>
            <person name="Lombard V."/>
            <person name="Magnuson J."/>
            <person name="Maillard F."/>
            <person name="Murat C."/>
            <person name="Nolan M."/>
            <person name="Ohm R.A."/>
            <person name="Pangilinan J."/>
            <person name="Pereira M.F."/>
            <person name="Perotto S."/>
            <person name="Peter M."/>
            <person name="Pfister S."/>
            <person name="Riley R."/>
            <person name="Sitrit Y."/>
            <person name="Stielow J.B."/>
            <person name="Szollosi G."/>
            <person name="Zifcakova L."/>
            <person name="Stursova M."/>
            <person name="Spatafora J.W."/>
            <person name="Tedersoo L."/>
            <person name="Vaario L.M."/>
            <person name="Yamada A."/>
            <person name="Yan M."/>
            <person name="Wang P."/>
            <person name="Xu J."/>
            <person name="Bruns T."/>
            <person name="Baldrian P."/>
            <person name="Vilgalys R."/>
            <person name="Dunand C."/>
            <person name="Henrissat B."/>
            <person name="Grigoriev I.V."/>
            <person name="Hibbett D."/>
            <person name="Nagy L.G."/>
            <person name="Martin F.M."/>
        </authorList>
    </citation>
    <scope>NUCLEOTIDE SEQUENCE</scope>
    <source>
        <strain evidence="2">UP504</strain>
    </source>
</reference>
<comment type="caution">
    <text evidence="2">The sequence shown here is derived from an EMBL/GenBank/DDBJ whole genome shotgun (WGS) entry which is preliminary data.</text>
</comment>
<evidence type="ECO:0000313" key="2">
    <source>
        <dbReference type="EMBL" id="KAF9514124.1"/>
    </source>
</evidence>
<proteinExistence type="predicted"/>